<accession>A0A5C7AUS5</accession>
<protein>
    <recommendedName>
        <fullName evidence="3">SGNH/GDSL hydrolase family protein</fullName>
    </recommendedName>
</protein>
<dbReference type="Proteomes" id="UP000321790">
    <property type="component" value="Unassembled WGS sequence"/>
</dbReference>
<gene>
    <name evidence="1" type="ORF">FUA26_06300</name>
</gene>
<keyword evidence="2" id="KW-1185">Reference proteome</keyword>
<dbReference type="Gene3D" id="3.40.50.1110">
    <property type="entry name" value="SGNH hydrolase"/>
    <property type="match status" value="1"/>
</dbReference>
<comment type="caution">
    <text evidence="1">The sequence shown here is derived from an EMBL/GenBank/DDBJ whole genome shotgun (WGS) entry which is preliminary data.</text>
</comment>
<proteinExistence type="predicted"/>
<name>A0A5C7AUS5_9FLAO</name>
<organism evidence="1 2">
    <name type="scientific">Seonamhaeicola algicola</name>
    <dbReference type="NCBI Taxonomy" id="1719036"/>
    <lineage>
        <taxon>Bacteria</taxon>
        <taxon>Pseudomonadati</taxon>
        <taxon>Bacteroidota</taxon>
        <taxon>Flavobacteriia</taxon>
        <taxon>Flavobacteriales</taxon>
        <taxon>Flavobacteriaceae</taxon>
    </lineage>
</organism>
<evidence type="ECO:0008006" key="3">
    <source>
        <dbReference type="Google" id="ProtNLM"/>
    </source>
</evidence>
<evidence type="ECO:0000313" key="2">
    <source>
        <dbReference type="Proteomes" id="UP000321790"/>
    </source>
</evidence>
<dbReference type="InterPro" id="IPR036514">
    <property type="entry name" value="SGNH_hydro_sf"/>
</dbReference>
<reference evidence="2" key="1">
    <citation type="submission" date="2019-08" db="EMBL/GenBank/DDBJ databases">
        <title>Seonamhaeicola sediminis sp. nov., isolated from marine sediment.</title>
        <authorList>
            <person name="Cao W.R."/>
        </authorList>
    </citation>
    <scope>NUCLEOTIDE SEQUENCE [LARGE SCALE GENOMIC DNA]</scope>
    <source>
        <strain evidence="2">Gy8</strain>
    </source>
</reference>
<dbReference type="OrthoDB" id="1426759at2"/>
<dbReference type="AlphaFoldDB" id="A0A5C7AUS5"/>
<dbReference type="EMBL" id="VOSC01000019">
    <property type="protein sequence ID" value="TXE12097.1"/>
    <property type="molecule type" value="Genomic_DNA"/>
</dbReference>
<sequence length="313" mass="36253">MMLLSLELLVRAFHLTKDYPVRIVDAQEVEKWQPHQTGYSVTGNRRQNFSEFHINSAGFNSSRDYKPSKTHFEIALVGDSFIEGFHQPYYNSIGKKIEAHFNNIPVYEYGYAGYDFADEVHLVDAYKDTFEAIDCVILNLTFKDDLERDTYSVLTDRMRFETPFYRRLRQFKLLNYAKNIGALNPIKALPGKLINTVKGRFKSDKQAPQKAVSSVDSLAIYQKRLDNFIALTTTYNYNKAKNILLLDASKTPDVFLNYLHTHNYKYIDYSQLLAQSKTKTNLVYDMHWNDHGRTLVAKAIADYLKTHGIVKTP</sequence>
<evidence type="ECO:0000313" key="1">
    <source>
        <dbReference type="EMBL" id="TXE12097.1"/>
    </source>
</evidence>
<dbReference type="GO" id="GO:0016788">
    <property type="term" value="F:hydrolase activity, acting on ester bonds"/>
    <property type="evidence" value="ECO:0007669"/>
    <property type="project" value="UniProtKB-ARBA"/>
</dbReference>
<dbReference type="SUPFAM" id="SSF52266">
    <property type="entry name" value="SGNH hydrolase"/>
    <property type="match status" value="1"/>
</dbReference>